<feature type="transmembrane region" description="Helical" evidence="1">
    <location>
        <begin position="41"/>
        <end position="59"/>
    </location>
</feature>
<proteinExistence type="predicted"/>
<evidence type="ECO:0000313" key="2">
    <source>
        <dbReference type="EMBL" id="SVE19030.1"/>
    </source>
</evidence>
<name>A0A383BGW0_9ZZZZ</name>
<keyword evidence="1" id="KW-1133">Transmembrane helix</keyword>
<keyword evidence="1" id="KW-0812">Transmembrane</keyword>
<keyword evidence="1" id="KW-0472">Membrane</keyword>
<organism evidence="2">
    <name type="scientific">marine metagenome</name>
    <dbReference type="NCBI Taxonomy" id="408172"/>
    <lineage>
        <taxon>unclassified sequences</taxon>
        <taxon>metagenomes</taxon>
        <taxon>ecological metagenomes</taxon>
    </lineage>
</organism>
<protein>
    <submittedName>
        <fullName evidence="2">Uncharacterized protein</fullName>
    </submittedName>
</protein>
<gene>
    <name evidence="2" type="ORF">METZ01_LOCUS471884</name>
</gene>
<dbReference type="EMBL" id="UINC01200238">
    <property type="protein sequence ID" value="SVE19030.1"/>
    <property type="molecule type" value="Genomic_DNA"/>
</dbReference>
<dbReference type="AlphaFoldDB" id="A0A383BGW0"/>
<evidence type="ECO:0000256" key="1">
    <source>
        <dbReference type="SAM" id="Phobius"/>
    </source>
</evidence>
<sequence>MNGKTLLTIAAAILGGLVFFNLLMGASMYLVFLNVGTSPAVPWFPIPALALIVGATWLVNRRWNIRLTVPANVPWIRVYAFSFIAMLAAKCIKGLEGVYHGVTLAAPPAPEGISTVYGWVYLLL</sequence>
<feature type="non-terminal residue" evidence="2">
    <location>
        <position position="124"/>
    </location>
</feature>
<accession>A0A383BGW0</accession>
<reference evidence="2" key="1">
    <citation type="submission" date="2018-05" db="EMBL/GenBank/DDBJ databases">
        <authorList>
            <person name="Lanie J.A."/>
            <person name="Ng W.-L."/>
            <person name="Kazmierczak K.M."/>
            <person name="Andrzejewski T.M."/>
            <person name="Davidsen T.M."/>
            <person name="Wayne K.J."/>
            <person name="Tettelin H."/>
            <person name="Glass J.I."/>
            <person name="Rusch D."/>
            <person name="Podicherti R."/>
            <person name="Tsui H.-C.T."/>
            <person name="Winkler M.E."/>
        </authorList>
    </citation>
    <scope>NUCLEOTIDE SEQUENCE</scope>
</reference>